<feature type="domain" description="BRCT" evidence="2">
    <location>
        <begin position="7"/>
        <end position="105"/>
    </location>
</feature>
<comment type="caution">
    <text evidence="3">The sequence shown here is derived from an EMBL/GenBank/DDBJ whole genome shotgun (WGS) entry which is preliminary data.</text>
</comment>
<feature type="region of interest" description="Disordered" evidence="1">
    <location>
        <begin position="466"/>
        <end position="529"/>
    </location>
</feature>
<dbReference type="CDD" id="cd18436">
    <property type="entry name" value="BRCT_BRC1_like_rpt2"/>
    <property type="match status" value="1"/>
</dbReference>
<dbReference type="PANTHER" id="PTHR47667:SF1">
    <property type="entry name" value="REGULATOR OF TY1 TRANSPOSITION PROTEIN 107"/>
    <property type="match status" value="1"/>
</dbReference>
<feature type="domain" description="BRCT" evidence="2">
    <location>
        <begin position="344"/>
        <end position="421"/>
    </location>
</feature>
<dbReference type="SUPFAM" id="SSF52113">
    <property type="entry name" value="BRCT domain"/>
    <property type="match status" value="4"/>
</dbReference>
<dbReference type="SMART" id="SM00292">
    <property type="entry name" value="BRCT"/>
    <property type="match status" value="5"/>
</dbReference>
<dbReference type="InterPro" id="IPR053036">
    <property type="entry name" value="CellCycle_DNARepair_Reg"/>
</dbReference>
<dbReference type="GO" id="GO:0005634">
    <property type="term" value="C:nucleus"/>
    <property type="evidence" value="ECO:0007669"/>
    <property type="project" value="TreeGrafter"/>
</dbReference>
<proteinExistence type="predicted"/>
<feature type="region of interest" description="Disordered" evidence="1">
    <location>
        <begin position="547"/>
        <end position="626"/>
    </location>
</feature>
<evidence type="ECO:0000313" key="4">
    <source>
        <dbReference type="Proteomes" id="UP000799439"/>
    </source>
</evidence>
<keyword evidence="4" id="KW-1185">Reference proteome</keyword>
<dbReference type="OrthoDB" id="342264at2759"/>
<dbReference type="GO" id="GO:1990683">
    <property type="term" value="P:DNA double-strand break attachment to nuclear envelope"/>
    <property type="evidence" value="ECO:0007669"/>
    <property type="project" value="TreeGrafter"/>
</dbReference>
<name>A0A9P4J5Y7_9PEZI</name>
<feature type="compositionally biased region" description="Basic and acidic residues" evidence="1">
    <location>
        <begin position="611"/>
        <end position="626"/>
    </location>
</feature>
<dbReference type="Proteomes" id="UP000799439">
    <property type="component" value="Unassembled WGS sequence"/>
</dbReference>
<evidence type="ECO:0000313" key="3">
    <source>
        <dbReference type="EMBL" id="KAF2156008.1"/>
    </source>
</evidence>
<feature type="domain" description="BRCT" evidence="2">
    <location>
        <begin position="106"/>
        <end position="196"/>
    </location>
</feature>
<evidence type="ECO:0000256" key="1">
    <source>
        <dbReference type="SAM" id="MobiDB-lite"/>
    </source>
</evidence>
<dbReference type="Pfam" id="PF16770">
    <property type="entry name" value="RTT107_BRCT_5"/>
    <property type="match status" value="1"/>
</dbReference>
<gene>
    <name evidence="3" type="ORF">K461DRAFT_310564</name>
</gene>
<organism evidence="3 4">
    <name type="scientific">Myriangium duriaei CBS 260.36</name>
    <dbReference type="NCBI Taxonomy" id="1168546"/>
    <lineage>
        <taxon>Eukaryota</taxon>
        <taxon>Fungi</taxon>
        <taxon>Dikarya</taxon>
        <taxon>Ascomycota</taxon>
        <taxon>Pezizomycotina</taxon>
        <taxon>Dothideomycetes</taxon>
        <taxon>Dothideomycetidae</taxon>
        <taxon>Myriangiales</taxon>
        <taxon>Myriangiaceae</taxon>
        <taxon>Myriangium</taxon>
    </lineage>
</organism>
<dbReference type="CDD" id="cd18439">
    <property type="entry name" value="BRCT_BRC1_like_rpt6"/>
    <property type="match status" value="1"/>
</dbReference>
<accession>A0A9P4J5Y7</accession>
<dbReference type="InterPro" id="IPR036420">
    <property type="entry name" value="BRCT_dom_sf"/>
</dbReference>
<feature type="domain" description="BRCT" evidence="2">
    <location>
        <begin position="713"/>
        <end position="832"/>
    </location>
</feature>
<dbReference type="InterPro" id="IPR001357">
    <property type="entry name" value="BRCT_dom"/>
</dbReference>
<dbReference type="FunFam" id="3.40.50.10190:FF:000048">
    <property type="entry name" value="DNA repair protein Rtt107"/>
    <property type="match status" value="1"/>
</dbReference>
<protein>
    <submittedName>
        <fullName evidence="3">BRCT domain-containing protein</fullName>
    </submittedName>
</protein>
<reference evidence="3" key="1">
    <citation type="journal article" date="2020" name="Stud. Mycol.">
        <title>101 Dothideomycetes genomes: a test case for predicting lifestyles and emergence of pathogens.</title>
        <authorList>
            <person name="Haridas S."/>
            <person name="Albert R."/>
            <person name="Binder M."/>
            <person name="Bloem J."/>
            <person name="Labutti K."/>
            <person name="Salamov A."/>
            <person name="Andreopoulos B."/>
            <person name="Baker S."/>
            <person name="Barry K."/>
            <person name="Bills G."/>
            <person name="Bluhm B."/>
            <person name="Cannon C."/>
            <person name="Castanera R."/>
            <person name="Culley D."/>
            <person name="Daum C."/>
            <person name="Ezra D."/>
            <person name="Gonzalez J."/>
            <person name="Henrissat B."/>
            <person name="Kuo A."/>
            <person name="Liang C."/>
            <person name="Lipzen A."/>
            <person name="Lutzoni F."/>
            <person name="Magnuson J."/>
            <person name="Mondo S."/>
            <person name="Nolan M."/>
            <person name="Ohm R."/>
            <person name="Pangilinan J."/>
            <person name="Park H.-J."/>
            <person name="Ramirez L."/>
            <person name="Alfaro M."/>
            <person name="Sun H."/>
            <person name="Tritt A."/>
            <person name="Yoshinaga Y."/>
            <person name="Zwiers L.-H."/>
            <person name="Turgeon B."/>
            <person name="Goodwin S."/>
            <person name="Spatafora J."/>
            <person name="Crous P."/>
            <person name="Grigoriev I."/>
        </authorList>
    </citation>
    <scope>NUCLEOTIDE SEQUENCE</scope>
    <source>
        <strain evidence="3">CBS 260.36</strain>
    </source>
</reference>
<dbReference type="Pfam" id="PF00533">
    <property type="entry name" value="BRCT"/>
    <property type="match status" value="2"/>
</dbReference>
<sequence length="854" mass="96008">MDDEAAARQQLFYGITFTIIPSDRITEEHGSEIRQILSDNGATFIPLLQDGSLDQVTQLTHIISSHIDFPEYDTALDNSIHVVKPTWVEQSVIKKRLVQARQHSPDPALIFQDVVVSYGDLPDADRDAITAGVMAMGGMYSSAMTKLVTHIVSLTEDSDKIRLVKNLKLSTKVVLPHWFDDCLKLGKKISETPYILPNPEILEPGSFSNRRVENQPDLHGALTAVAGLPPRMTPPPSSPGDPATPRKRLNVFAGKKIFFSRDLNVHDKLARTLADLSEHSGGKLTSVVEECDVYIGQYRDGSEYIDASRAQKIVGNLSWFYDVITRNRWMSPLKKLLHYPIPRNGIDEFKGLKISLSNYTGDARSYLENVITTAGADFTKTMKQENTHLVTAHKISEKCDAAQEWNIHIINHLWLEESYAKCQIQSLTNPRYTHFPPRTNLSEIVGRTPIDIGRVEELYFFDDEKSPHPSTGAVKIPKASSRKTVRASGTAVHENGLVPEQRTPSVSRHVSEKENEAPPSTARASKMKAAAQLEKAAVDIAAFEKEKKRKGGVIHGRKRSSDEGQDEKDVSAEGSDDEETPAPRPSKKQKVKKETGPQEQMPVRYRMLTTGDERWNKKSKKENEDRKTLRSLGIQVVTDPTECNLLCAPRILRTRKFVMAIASAPDIVNTGFLDYALKNKTLHDLGTYRLQDREMESKYGINLAESVQRAKDNNHKLLRGWTIYVTDKVAGGFDTFKDIVEANGGTAIPYRGRTGVHLPRRRLRIDEDPNAGLESQNQGGDQETDFVYLISGTEDEEVKIWQVFRKLAEKQDLEARIVKTDWILNCAMAQQVEWDAKWELKEDQVPGWAQRNGE</sequence>
<dbReference type="AlphaFoldDB" id="A0A9P4J5Y7"/>
<dbReference type="GO" id="GO:0035361">
    <property type="term" value="C:Cul8-RING ubiquitin ligase complex"/>
    <property type="evidence" value="ECO:0007669"/>
    <property type="project" value="TreeGrafter"/>
</dbReference>
<feature type="compositionally biased region" description="Basic residues" evidence="1">
    <location>
        <begin position="547"/>
        <end position="558"/>
    </location>
</feature>
<dbReference type="Pfam" id="PF12738">
    <property type="entry name" value="PTCB-BRCT"/>
    <property type="match status" value="1"/>
</dbReference>
<dbReference type="PROSITE" id="PS50172">
    <property type="entry name" value="BRCT"/>
    <property type="match status" value="4"/>
</dbReference>
<dbReference type="CDD" id="cd18437">
    <property type="entry name" value="BRCT_BRC1_like_rpt3"/>
    <property type="match status" value="1"/>
</dbReference>
<feature type="compositionally biased region" description="Basic and acidic residues" evidence="1">
    <location>
        <begin position="559"/>
        <end position="571"/>
    </location>
</feature>
<dbReference type="PANTHER" id="PTHR47667">
    <property type="entry name" value="REGULATOR OF TY1 TRANSPOSITION PROTEIN 107"/>
    <property type="match status" value="1"/>
</dbReference>
<evidence type="ECO:0000259" key="2">
    <source>
        <dbReference type="PROSITE" id="PS50172"/>
    </source>
</evidence>
<dbReference type="GO" id="GO:0006302">
    <property type="term" value="P:double-strand break repair"/>
    <property type="evidence" value="ECO:0007669"/>
    <property type="project" value="TreeGrafter"/>
</dbReference>
<dbReference type="Gene3D" id="3.40.50.10190">
    <property type="entry name" value="BRCT domain"/>
    <property type="match status" value="5"/>
</dbReference>
<dbReference type="EMBL" id="ML996082">
    <property type="protein sequence ID" value="KAF2156008.1"/>
    <property type="molecule type" value="Genomic_DNA"/>
</dbReference>
<dbReference type="Pfam" id="PF16589">
    <property type="entry name" value="BRCT_2"/>
    <property type="match status" value="1"/>
</dbReference>